<protein>
    <submittedName>
        <fullName evidence="4">Uncharacterized protein</fullName>
    </submittedName>
</protein>
<dbReference type="InterPro" id="IPR023213">
    <property type="entry name" value="CAT-like_dom_sf"/>
</dbReference>
<comment type="similarity">
    <text evidence="1">Belongs to the plant acyltransferase family.</text>
</comment>
<evidence type="ECO:0000313" key="4">
    <source>
        <dbReference type="EMBL" id="KAG6530626.1"/>
    </source>
</evidence>
<dbReference type="InterPro" id="IPR050317">
    <property type="entry name" value="Plant_Fungal_Acyltransferase"/>
</dbReference>
<evidence type="ECO:0000256" key="3">
    <source>
        <dbReference type="ARBA" id="ARBA00023315"/>
    </source>
</evidence>
<proteinExistence type="inferred from homology"/>
<evidence type="ECO:0000313" key="5">
    <source>
        <dbReference type="Proteomes" id="UP000734854"/>
    </source>
</evidence>
<evidence type="ECO:0000256" key="2">
    <source>
        <dbReference type="ARBA" id="ARBA00022679"/>
    </source>
</evidence>
<comment type="caution">
    <text evidence="4">The sequence shown here is derived from an EMBL/GenBank/DDBJ whole genome shotgun (WGS) entry which is preliminary data.</text>
</comment>
<keyword evidence="5" id="KW-1185">Reference proteome</keyword>
<sequence length="487" mass="53348">MPVPEQTFPASTPSRVRVVSSTLVKPLFDAGAGGPPPATDLRVRLSQFDKITYDTHIAVIYGFSPPVAVSTADIAFGLARALARYRDWAGRLAFDVDVEDEPFVLLNDGGARFVEASSDAAFDRAALTKPSPALLALHPPIHPVGPELVQVQLTRFACGTLTVGFTAHHLVADGHAASNFLVAWGRATRGLPIGRPQVIYDRAALFPPRRPPRVEFEHRGAEFAARKMFGASKEDPRKDCVVVHRTHFGKQFLAGLKAKASATASGGDSRRRFTTFECLVAHLWRVTTRARGLDPRTTTEVRISVDGRARLRPPVPDEYFGNLVLWALPRSPAGDVSHRPLGHAATIVSDAIARVADDRYFRSFIDFASSPAVREEDLETTADAVECVMSPHLEVHSWLRFPFHDVDFGAGHPFCFMPTYSPAEGMIVLLPSVAGDSAAGIEVYVALFDHNLPAFNQLWEYGLVEAAIRQLLLCKQVRVEFKSKANK</sequence>
<evidence type="ECO:0000256" key="1">
    <source>
        <dbReference type="ARBA" id="ARBA00009861"/>
    </source>
</evidence>
<gene>
    <name evidence="4" type="ORF">ZIOFF_012867</name>
</gene>
<dbReference type="Proteomes" id="UP000734854">
    <property type="component" value="Unassembled WGS sequence"/>
</dbReference>
<dbReference type="PANTHER" id="PTHR31642:SF13">
    <property type="entry name" value="AGMATINE HYDROXYCINNAMOYLTRANSFERASE 1"/>
    <property type="match status" value="1"/>
</dbReference>
<keyword evidence="2" id="KW-0808">Transferase</keyword>
<dbReference type="FunFam" id="3.30.559.10:FF:000008">
    <property type="entry name" value="Tryptamine hydroxycinnamoyl transferase"/>
    <property type="match status" value="1"/>
</dbReference>
<keyword evidence="3" id="KW-0012">Acyltransferase</keyword>
<name>A0A8J5LLV0_ZINOF</name>
<dbReference type="GO" id="GO:0016747">
    <property type="term" value="F:acyltransferase activity, transferring groups other than amino-acyl groups"/>
    <property type="evidence" value="ECO:0007669"/>
    <property type="project" value="TreeGrafter"/>
</dbReference>
<dbReference type="Gene3D" id="3.30.559.10">
    <property type="entry name" value="Chloramphenicol acetyltransferase-like domain"/>
    <property type="match status" value="2"/>
</dbReference>
<dbReference type="Pfam" id="PF02458">
    <property type="entry name" value="Transferase"/>
    <property type="match status" value="1"/>
</dbReference>
<organism evidence="4 5">
    <name type="scientific">Zingiber officinale</name>
    <name type="common">Ginger</name>
    <name type="synonym">Amomum zingiber</name>
    <dbReference type="NCBI Taxonomy" id="94328"/>
    <lineage>
        <taxon>Eukaryota</taxon>
        <taxon>Viridiplantae</taxon>
        <taxon>Streptophyta</taxon>
        <taxon>Embryophyta</taxon>
        <taxon>Tracheophyta</taxon>
        <taxon>Spermatophyta</taxon>
        <taxon>Magnoliopsida</taxon>
        <taxon>Liliopsida</taxon>
        <taxon>Zingiberales</taxon>
        <taxon>Zingiberaceae</taxon>
        <taxon>Zingiber</taxon>
    </lineage>
</organism>
<dbReference type="EMBL" id="JACMSC010000003">
    <property type="protein sequence ID" value="KAG6530626.1"/>
    <property type="molecule type" value="Genomic_DNA"/>
</dbReference>
<reference evidence="4 5" key="1">
    <citation type="submission" date="2020-08" db="EMBL/GenBank/DDBJ databases">
        <title>Plant Genome Project.</title>
        <authorList>
            <person name="Zhang R.-G."/>
        </authorList>
    </citation>
    <scope>NUCLEOTIDE SEQUENCE [LARGE SCALE GENOMIC DNA]</scope>
    <source>
        <tissue evidence="4">Rhizome</tissue>
    </source>
</reference>
<accession>A0A8J5LLV0</accession>
<dbReference type="PANTHER" id="PTHR31642">
    <property type="entry name" value="TRICHOTHECENE 3-O-ACETYLTRANSFERASE"/>
    <property type="match status" value="1"/>
</dbReference>
<dbReference type="AlphaFoldDB" id="A0A8J5LLV0"/>